<dbReference type="InterPro" id="IPR035908">
    <property type="entry name" value="F0_ATP_A_sf"/>
</dbReference>
<dbReference type="Gene3D" id="1.20.120.80">
    <property type="entry name" value="Cytochrome c oxidase, subunit III, four-helix bundle"/>
    <property type="match status" value="1"/>
</dbReference>
<dbReference type="SUPFAM" id="SSF81452">
    <property type="entry name" value="Cytochrome c oxidase subunit III-like"/>
    <property type="match status" value="1"/>
</dbReference>
<evidence type="ECO:0000256" key="6">
    <source>
        <dbReference type="ARBA" id="ARBA00022781"/>
    </source>
</evidence>
<dbReference type="AlphaFoldDB" id="A0A7J7F760"/>
<keyword evidence="7 15" id="KW-1133">Transmembrane helix</keyword>
<proteinExistence type="inferred from homology"/>
<dbReference type="InterPro" id="IPR000298">
    <property type="entry name" value="Cyt_c_oxidase-like_su3"/>
</dbReference>
<dbReference type="PRINTS" id="PR00123">
    <property type="entry name" value="ATPASEA"/>
</dbReference>
<evidence type="ECO:0000256" key="10">
    <source>
        <dbReference type="ARBA" id="ARBA00023310"/>
    </source>
</evidence>
<dbReference type="InterPro" id="IPR000568">
    <property type="entry name" value="ATP_synth_F0_asu"/>
</dbReference>
<feature type="transmembrane region" description="Helical" evidence="15">
    <location>
        <begin position="251"/>
        <end position="274"/>
    </location>
</feature>
<protein>
    <recommendedName>
        <fullName evidence="14">Cytochrome c oxidase subunit 3</fullName>
    </recommendedName>
</protein>
<dbReference type="PANTHER" id="PTHR11410">
    <property type="entry name" value="ATP SYNTHASE SUBUNIT A"/>
    <property type="match status" value="1"/>
</dbReference>
<keyword evidence="5 14" id="KW-0812">Transmembrane</keyword>
<sequence>MKENLLASLATPTIIGLPIVILVIIFPRTVFVGFCHETKASLAHFLPQGTPMFLIPILVIIETISLFVQPVALAVRLTASITTGHLLIHLIGGATLALINISLTAALITFIILILLTIPEFAVALIQGYLAFTYTITPNDPPNPCISYSQPQSLTTYGSPLSPSHNTRTMMMRYYLRKHSPRPSYTHHTKRTPIRLAQHPNWEVADHPQASPLNPVEVPLLNPSIYFTLRSASEYYEAPCTISHGVYGSTFFVATGFPGLHVIISSTFLIVCFLRQLKFHFTSNHHFIFEAAA</sequence>
<feature type="domain" description="Heme-copper oxidase subunit III family profile" evidence="16">
    <location>
        <begin position="44"/>
        <end position="293"/>
    </location>
</feature>
<keyword evidence="9 15" id="KW-0472">Membrane</keyword>
<comment type="subcellular location">
    <subcellularLocation>
        <location evidence="1">Membrane</location>
        <topology evidence="1">Multi-pass membrane protein</topology>
    </subcellularLocation>
</comment>
<comment type="catalytic activity">
    <reaction evidence="11">
        <text>H(+)(in) = H(+)(out)</text>
        <dbReference type="Rhea" id="RHEA:34979"/>
        <dbReference type="ChEBI" id="CHEBI:15378"/>
    </reaction>
</comment>
<evidence type="ECO:0000313" key="17">
    <source>
        <dbReference type="EMBL" id="KAF5923777.1"/>
    </source>
</evidence>
<dbReference type="InterPro" id="IPR013833">
    <property type="entry name" value="Cyt_c_oxidase_su3_a-hlx"/>
</dbReference>
<dbReference type="GO" id="GO:0046933">
    <property type="term" value="F:proton-transporting ATP synthase activity, rotational mechanism"/>
    <property type="evidence" value="ECO:0007669"/>
    <property type="project" value="TreeGrafter"/>
</dbReference>
<accession>A0A7J7F760</accession>
<evidence type="ECO:0000256" key="9">
    <source>
        <dbReference type="ARBA" id="ARBA00023136"/>
    </source>
</evidence>
<dbReference type="Proteomes" id="UP000551758">
    <property type="component" value="Unassembled WGS sequence"/>
</dbReference>
<name>A0A7J7F760_DICBM</name>
<evidence type="ECO:0000256" key="15">
    <source>
        <dbReference type="SAM" id="Phobius"/>
    </source>
</evidence>
<evidence type="ECO:0000256" key="1">
    <source>
        <dbReference type="ARBA" id="ARBA00004141"/>
    </source>
</evidence>
<keyword evidence="4" id="KW-0138">CF(0)</keyword>
<evidence type="ECO:0000313" key="18">
    <source>
        <dbReference type="Proteomes" id="UP000551758"/>
    </source>
</evidence>
<evidence type="ECO:0000256" key="7">
    <source>
        <dbReference type="ARBA" id="ARBA00022989"/>
    </source>
</evidence>
<evidence type="ECO:0000256" key="4">
    <source>
        <dbReference type="ARBA" id="ARBA00022547"/>
    </source>
</evidence>
<evidence type="ECO:0000256" key="3">
    <source>
        <dbReference type="ARBA" id="ARBA00022448"/>
    </source>
</evidence>
<comment type="subunit">
    <text evidence="13">Component of the ATP synthase complex composed at least of ATP5F1A/subunit alpha, ATP5F1B/subunit beta, ATP5MC1/subunit c (homooctomer), MT-ATP6/subunit a, MT-ATP8/subunit 8, ATP5ME/subunit e, ATP5MF/subunit f, ATP5MG/subunit g, ATP5MK/subunit k, ATP5MJ/subunit j, ATP5F1C/subunit gamma, ATP5F1D/subunit delta, ATP5F1E/subunit epsilon, ATP5PF/subunit F6, ATP5PB/subunit b, ATP5PD/subunit d, ATP5PO/subunit OSCP. ATP synthase complex consists of a soluble F(1) head domain (subunits alpha(3) and beta(3)) - the catalytic core - and a membrane F(0) domain - the membrane proton channel (subunits c, a, 8, e, f, g, k and j). These two domains are linked by a central stalk (subunits gamma, delta, and epsilon) rotating inside the F1 region and a stationary peripheral stalk (subunits F6, b, d, and OSCP). Interacts with DNAJC30; interaction is direct.</text>
</comment>
<organism evidence="17 18">
    <name type="scientific">Diceros bicornis minor</name>
    <name type="common">South-central black rhinoceros</name>
    <dbReference type="NCBI Taxonomy" id="77932"/>
    <lineage>
        <taxon>Eukaryota</taxon>
        <taxon>Metazoa</taxon>
        <taxon>Chordata</taxon>
        <taxon>Craniata</taxon>
        <taxon>Vertebrata</taxon>
        <taxon>Euteleostomi</taxon>
        <taxon>Mammalia</taxon>
        <taxon>Eutheria</taxon>
        <taxon>Laurasiatheria</taxon>
        <taxon>Perissodactyla</taxon>
        <taxon>Rhinocerotidae</taxon>
        <taxon>Diceros</taxon>
    </lineage>
</organism>
<evidence type="ECO:0000256" key="14">
    <source>
        <dbReference type="RuleBase" id="RU003375"/>
    </source>
</evidence>
<feature type="transmembrane region" description="Helical" evidence="15">
    <location>
        <begin position="12"/>
        <end position="34"/>
    </location>
</feature>
<dbReference type="EMBL" id="JACDTQ010001135">
    <property type="protein sequence ID" value="KAF5923777.1"/>
    <property type="molecule type" value="Genomic_DNA"/>
</dbReference>
<feature type="transmembrane region" description="Helical" evidence="15">
    <location>
        <begin position="54"/>
        <end position="75"/>
    </location>
</feature>
<dbReference type="GO" id="GO:0022904">
    <property type="term" value="P:respiratory electron transport chain"/>
    <property type="evidence" value="ECO:0007669"/>
    <property type="project" value="InterPro"/>
</dbReference>
<evidence type="ECO:0000256" key="13">
    <source>
        <dbReference type="ARBA" id="ARBA00063051"/>
    </source>
</evidence>
<dbReference type="InterPro" id="IPR035973">
    <property type="entry name" value="Cyt_c_oxidase_su3-like_sf"/>
</dbReference>
<keyword evidence="8" id="KW-0406">Ion transport</keyword>
<evidence type="ECO:0000256" key="5">
    <source>
        <dbReference type="ARBA" id="ARBA00022692"/>
    </source>
</evidence>
<keyword evidence="18" id="KW-1185">Reference proteome</keyword>
<evidence type="ECO:0000259" key="16">
    <source>
        <dbReference type="PROSITE" id="PS50253"/>
    </source>
</evidence>
<reference evidence="17 18" key="1">
    <citation type="journal article" date="2020" name="Mol. Biol. Evol.">
        <title>Interspecific Gene Flow and the Evolution of Specialization in Black and White Rhinoceros.</title>
        <authorList>
            <person name="Moodley Y."/>
            <person name="Westbury M.V."/>
            <person name="Russo I.M."/>
            <person name="Gopalakrishnan S."/>
            <person name="Rakotoarivelo A."/>
            <person name="Olsen R.A."/>
            <person name="Prost S."/>
            <person name="Tunstall T."/>
            <person name="Ryder O.A."/>
            <person name="Dalen L."/>
            <person name="Bruford M.W."/>
        </authorList>
    </citation>
    <scope>NUCLEOTIDE SEQUENCE [LARGE SCALE GENOMIC DNA]</scope>
    <source>
        <strain evidence="17">SBR-YM</strain>
        <tissue evidence="17">Skin</tissue>
    </source>
</reference>
<dbReference type="Pfam" id="PF00510">
    <property type="entry name" value="COX3"/>
    <property type="match status" value="1"/>
</dbReference>
<evidence type="ECO:0000256" key="2">
    <source>
        <dbReference type="ARBA" id="ARBA00006810"/>
    </source>
</evidence>
<dbReference type="GO" id="GO:0004129">
    <property type="term" value="F:cytochrome-c oxidase activity"/>
    <property type="evidence" value="ECO:0007669"/>
    <property type="project" value="UniProtKB-EC"/>
</dbReference>
<dbReference type="PANTHER" id="PTHR11410:SF0">
    <property type="entry name" value="ATP SYNTHASE SUBUNIT A"/>
    <property type="match status" value="1"/>
</dbReference>
<comment type="caution">
    <text evidence="17">The sequence shown here is derived from an EMBL/GenBank/DDBJ whole genome shotgun (WGS) entry which is preliminary data.</text>
</comment>
<comment type="function">
    <text evidence="14">Component of the cytochrome c oxidase, the last enzyme in the mitochondrial electron transport chain which drives oxidative phosphorylation. The respiratory chain contains 3 multisubunit complexes succinate dehydrogenase (complex II, CII), ubiquinol-cytochrome c oxidoreductase (cytochrome b-c1 complex, complex III, CIII) and cytochrome c oxidase (complex IV, CIV), that cooperate to transfer electrons derived from NADH and succinate to molecular oxygen, creating an electrochemical gradient over the inner membrane that drives transmembrane transport and the ATP synthase. Cytochrome c oxidase is the component of the respiratory chain that catalyzes the reduction of oxygen to water. Electrons originating from reduced cytochrome c in the intermembrane space (IMS) are transferred via the dinuclear copper A center (CU(A)) of subunit 2 and heme A of subunit 1 to the active site in subunit 1, a binuclear center (BNC) formed by heme A3 and copper B (CU(B)). The BNC reduces molecular oxygen to 2 water molecules using 4 electrons from cytochrome c in the IMS and 4 protons from the mitochondrial matrix.</text>
</comment>
<keyword evidence="3" id="KW-0813">Transport</keyword>
<dbReference type="Pfam" id="PF00119">
    <property type="entry name" value="ATP-synt_A"/>
    <property type="match status" value="1"/>
</dbReference>
<feature type="transmembrane region" description="Helical" evidence="15">
    <location>
        <begin position="87"/>
        <end position="116"/>
    </location>
</feature>
<comment type="catalytic activity">
    <reaction evidence="12">
        <text>4 Fe(II)-[cytochrome c] + O2 + 8 H(+)(in) = 4 Fe(III)-[cytochrome c] + 2 H2O + 4 H(+)(out)</text>
        <dbReference type="Rhea" id="RHEA:11436"/>
        <dbReference type="Rhea" id="RHEA-COMP:10350"/>
        <dbReference type="Rhea" id="RHEA-COMP:14399"/>
        <dbReference type="ChEBI" id="CHEBI:15377"/>
        <dbReference type="ChEBI" id="CHEBI:15378"/>
        <dbReference type="ChEBI" id="CHEBI:15379"/>
        <dbReference type="ChEBI" id="CHEBI:29033"/>
        <dbReference type="ChEBI" id="CHEBI:29034"/>
        <dbReference type="EC" id="7.1.1.9"/>
    </reaction>
    <physiologicalReaction direction="left-to-right" evidence="12">
        <dbReference type="Rhea" id="RHEA:11437"/>
    </physiologicalReaction>
</comment>
<dbReference type="CDD" id="cd00310">
    <property type="entry name" value="ATP-synt_Fo_a_6"/>
    <property type="match status" value="1"/>
</dbReference>
<dbReference type="Gene3D" id="1.20.120.220">
    <property type="entry name" value="ATP synthase, F0 complex, subunit A"/>
    <property type="match status" value="1"/>
</dbReference>
<dbReference type="InterPro" id="IPR045083">
    <property type="entry name" value="ATP_synth_F0_asu_bact/mt"/>
</dbReference>
<dbReference type="PROSITE" id="PS50253">
    <property type="entry name" value="COX3"/>
    <property type="match status" value="1"/>
</dbReference>
<dbReference type="GO" id="GO:0045259">
    <property type="term" value="C:proton-transporting ATP synthase complex"/>
    <property type="evidence" value="ECO:0007669"/>
    <property type="project" value="UniProtKB-KW"/>
</dbReference>
<keyword evidence="10" id="KW-0066">ATP synthesis</keyword>
<dbReference type="SUPFAM" id="SSF81336">
    <property type="entry name" value="F1F0 ATP synthase subunit A"/>
    <property type="match status" value="1"/>
</dbReference>
<evidence type="ECO:0000256" key="12">
    <source>
        <dbReference type="ARBA" id="ARBA00049512"/>
    </source>
</evidence>
<gene>
    <name evidence="17" type="ORF">HPG69_008140</name>
</gene>
<evidence type="ECO:0000256" key="8">
    <source>
        <dbReference type="ARBA" id="ARBA00023065"/>
    </source>
</evidence>
<evidence type="ECO:0000256" key="11">
    <source>
        <dbReference type="ARBA" id="ARBA00024169"/>
    </source>
</evidence>
<comment type="similarity">
    <text evidence="14">Belongs to the cytochrome c oxidase subunit 3 family.</text>
</comment>
<comment type="similarity">
    <text evidence="2">Belongs to the ATPase A chain family.</text>
</comment>
<keyword evidence="14" id="KW-0496">Mitochondrion</keyword>
<keyword evidence="6" id="KW-0375">Hydrogen ion transport</keyword>